<proteinExistence type="inferred from homology"/>
<keyword evidence="10" id="KW-1185">Reference proteome</keyword>
<dbReference type="PIRSF" id="PIRSF001259">
    <property type="entry name" value="RibA"/>
    <property type="match status" value="1"/>
</dbReference>
<evidence type="ECO:0000313" key="10">
    <source>
        <dbReference type="Proteomes" id="UP000658656"/>
    </source>
</evidence>
<dbReference type="PANTHER" id="PTHR21327:SF18">
    <property type="entry name" value="3,4-DIHYDROXY-2-BUTANONE 4-PHOSPHATE SYNTHASE"/>
    <property type="match status" value="1"/>
</dbReference>
<dbReference type="EC" id="4.1.99.12" evidence="5"/>
<dbReference type="InterPro" id="IPR036144">
    <property type="entry name" value="RibA-like_sf"/>
</dbReference>
<dbReference type="GO" id="GO:0005829">
    <property type="term" value="C:cytosol"/>
    <property type="evidence" value="ECO:0007669"/>
    <property type="project" value="TreeGrafter"/>
</dbReference>
<comment type="pathway">
    <text evidence="3">Cofactor biosynthesis; riboflavin biosynthesis; 2-hydroxy-3-oxobutyl phosphate from D-ribulose 5-phosphate: step 1/1.</text>
</comment>
<evidence type="ECO:0000313" key="9">
    <source>
        <dbReference type="EMBL" id="GHF35877.1"/>
    </source>
</evidence>
<comment type="catalytic activity">
    <reaction evidence="1">
        <text>D-ribulose 5-phosphate = (2S)-2-hydroxy-3-oxobutyl phosphate + formate + H(+)</text>
        <dbReference type="Rhea" id="RHEA:18457"/>
        <dbReference type="ChEBI" id="CHEBI:15378"/>
        <dbReference type="ChEBI" id="CHEBI:15740"/>
        <dbReference type="ChEBI" id="CHEBI:58121"/>
        <dbReference type="ChEBI" id="CHEBI:58830"/>
        <dbReference type="EC" id="4.1.99.12"/>
    </reaction>
</comment>
<evidence type="ECO:0000256" key="6">
    <source>
        <dbReference type="ARBA" id="ARBA00022619"/>
    </source>
</evidence>
<dbReference type="GO" id="GO:0008686">
    <property type="term" value="F:3,4-dihydroxy-2-butanone-4-phosphate synthase activity"/>
    <property type="evidence" value="ECO:0007669"/>
    <property type="project" value="UniProtKB-EC"/>
</dbReference>
<dbReference type="Proteomes" id="UP000658656">
    <property type="component" value="Unassembled WGS sequence"/>
</dbReference>
<evidence type="ECO:0000259" key="8">
    <source>
        <dbReference type="Pfam" id="PF00925"/>
    </source>
</evidence>
<keyword evidence="7" id="KW-0479">Metal-binding</keyword>
<dbReference type="Gene3D" id="3.40.50.10990">
    <property type="entry name" value="GTP cyclohydrolase II"/>
    <property type="match status" value="1"/>
</dbReference>
<keyword evidence="6" id="KW-0686">Riboflavin biosynthesis</keyword>
<dbReference type="SUPFAM" id="SSF55821">
    <property type="entry name" value="YrdC/RibB"/>
    <property type="match status" value="1"/>
</dbReference>
<comment type="caution">
    <text evidence="9">The sequence shown here is derived from an EMBL/GenBank/DDBJ whole genome shotgun (WGS) entry which is preliminary data.</text>
</comment>
<dbReference type="GO" id="GO:0046872">
    <property type="term" value="F:metal ion binding"/>
    <property type="evidence" value="ECO:0007669"/>
    <property type="project" value="UniProtKB-KW"/>
</dbReference>
<dbReference type="Gene3D" id="3.90.870.10">
    <property type="entry name" value="DHBP synthase"/>
    <property type="match status" value="1"/>
</dbReference>
<dbReference type="UniPathway" id="UPA00275">
    <property type="reaction ID" value="UER00399"/>
</dbReference>
<dbReference type="AlphaFoldDB" id="A0A8H9M7U0"/>
<dbReference type="EMBL" id="BNAV01000001">
    <property type="protein sequence ID" value="GHF35877.1"/>
    <property type="molecule type" value="Genomic_DNA"/>
</dbReference>
<dbReference type="SUPFAM" id="SSF142695">
    <property type="entry name" value="RibA-like"/>
    <property type="match status" value="1"/>
</dbReference>
<dbReference type="GO" id="GO:0009231">
    <property type="term" value="P:riboflavin biosynthetic process"/>
    <property type="evidence" value="ECO:0007669"/>
    <property type="project" value="UniProtKB-UniPathway"/>
</dbReference>
<sequence>MSVASPPAVLDPAAGRVQHTLRALAAGEPIVLVDDVRRDGEGALVLPAEAATPHWIALLVQHTTGFLRVAMEEAACDRLELPLMRCDRIDRFGSALCVTVDGADVGTGISASARARTIKALARPDAHPDEFIRPGHVVPVRARDGGLFAREGRAEAVVDLMRLAALAPAGVFSEIVVSELTGEIARGGEPARFAAEHELACVSISDFAGHRRRVDPQPVRTGDTPVGDAFSGVRLVSYRDIADETGHLAIVAGDPRDAPVVVHRECVNGNVLGLSTCDCGLRWRSAVESVVRSGRGIAISIRLPGASPACPACDHGTDPRVAVVAERIVQDLRG</sequence>
<reference evidence="9" key="1">
    <citation type="journal article" date="2014" name="Int. J. Syst. Evol. Microbiol.">
        <title>Complete genome sequence of Corynebacterium casei LMG S-19264T (=DSM 44701T), isolated from a smear-ripened cheese.</title>
        <authorList>
            <consortium name="US DOE Joint Genome Institute (JGI-PGF)"/>
            <person name="Walter F."/>
            <person name="Albersmeier A."/>
            <person name="Kalinowski J."/>
            <person name="Ruckert C."/>
        </authorList>
    </citation>
    <scope>NUCLEOTIDE SEQUENCE</scope>
    <source>
        <strain evidence="9">CGMCC 4.7679</strain>
    </source>
</reference>
<evidence type="ECO:0000256" key="2">
    <source>
        <dbReference type="ARBA" id="ARBA00002284"/>
    </source>
</evidence>
<evidence type="ECO:0000256" key="4">
    <source>
        <dbReference type="ARBA" id="ARBA00005520"/>
    </source>
</evidence>
<dbReference type="OrthoDB" id="9793111at2"/>
<dbReference type="GO" id="GO:0003935">
    <property type="term" value="F:GTP cyclohydrolase II activity"/>
    <property type="evidence" value="ECO:0007669"/>
    <property type="project" value="TreeGrafter"/>
</dbReference>
<dbReference type="InterPro" id="IPR032677">
    <property type="entry name" value="GTP_cyclohydro_II"/>
</dbReference>
<comment type="similarity">
    <text evidence="4">In the N-terminal section; belongs to the DHBP synthase family.</text>
</comment>
<protein>
    <recommendedName>
        <fullName evidence="5">3,4-dihydroxy-2-butanone-4-phosphate synthase</fullName>
        <ecNumber evidence="5">4.1.99.12</ecNumber>
    </recommendedName>
</protein>
<evidence type="ECO:0000256" key="5">
    <source>
        <dbReference type="ARBA" id="ARBA00012153"/>
    </source>
</evidence>
<dbReference type="Pfam" id="PF00926">
    <property type="entry name" value="DHBP_synthase"/>
    <property type="match status" value="1"/>
</dbReference>
<dbReference type="InterPro" id="IPR017945">
    <property type="entry name" value="DHBP_synth_RibB-like_a/b_dom"/>
</dbReference>
<reference evidence="9" key="2">
    <citation type="submission" date="2020-09" db="EMBL/GenBank/DDBJ databases">
        <authorList>
            <person name="Sun Q."/>
            <person name="Zhou Y."/>
        </authorList>
    </citation>
    <scope>NUCLEOTIDE SEQUENCE</scope>
    <source>
        <strain evidence="9">CGMCC 4.7679</strain>
    </source>
</reference>
<comment type="function">
    <text evidence="2">Catalyzes the conversion of D-ribulose 5-phosphate to formate and 3,4-dihydroxy-2-butanone 4-phosphate.</text>
</comment>
<accession>A0A8H9M7U0</accession>
<dbReference type="PANTHER" id="PTHR21327">
    <property type="entry name" value="GTP CYCLOHYDROLASE II-RELATED"/>
    <property type="match status" value="1"/>
</dbReference>
<organism evidence="9 10">
    <name type="scientific">Amycolatopsis bartoniae</name>
    <dbReference type="NCBI Taxonomy" id="941986"/>
    <lineage>
        <taxon>Bacteria</taxon>
        <taxon>Bacillati</taxon>
        <taxon>Actinomycetota</taxon>
        <taxon>Actinomycetes</taxon>
        <taxon>Pseudonocardiales</taxon>
        <taxon>Pseudonocardiaceae</taxon>
        <taxon>Amycolatopsis</taxon>
    </lineage>
</organism>
<gene>
    <name evidence="9" type="ORF">GCM10017566_06090</name>
</gene>
<dbReference type="RefSeq" id="WP_145934820.1">
    <property type="nucleotide sequence ID" value="NZ_BNAV01000001.1"/>
</dbReference>
<evidence type="ECO:0000256" key="7">
    <source>
        <dbReference type="ARBA" id="ARBA00022723"/>
    </source>
</evidence>
<evidence type="ECO:0000256" key="1">
    <source>
        <dbReference type="ARBA" id="ARBA00000141"/>
    </source>
</evidence>
<dbReference type="Pfam" id="PF00925">
    <property type="entry name" value="GTP_cyclohydro2"/>
    <property type="match status" value="1"/>
</dbReference>
<evidence type="ECO:0000256" key="3">
    <source>
        <dbReference type="ARBA" id="ARBA00004904"/>
    </source>
</evidence>
<name>A0A8H9M7U0_9PSEU</name>
<feature type="domain" description="GTP cyclohydrolase II" evidence="8">
    <location>
        <begin position="231"/>
        <end position="302"/>
    </location>
</feature>
<dbReference type="InterPro" id="IPR000422">
    <property type="entry name" value="DHBP_synthase_RibB"/>
</dbReference>